<dbReference type="SUPFAM" id="SSF46689">
    <property type="entry name" value="Homeodomain-like"/>
    <property type="match status" value="1"/>
</dbReference>
<protein>
    <recommendedName>
        <fullName evidence="6">HTH tetR-type domain-containing protein</fullName>
    </recommendedName>
</protein>
<evidence type="ECO:0000256" key="4">
    <source>
        <dbReference type="PROSITE-ProRule" id="PRU00335"/>
    </source>
</evidence>
<dbReference type="PANTHER" id="PTHR30055:SF234">
    <property type="entry name" value="HTH-TYPE TRANSCRIPTIONAL REGULATOR BETI"/>
    <property type="match status" value="1"/>
</dbReference>
<gene>
    <name evidence="7" type="ORF">DCK97_19710</name>
</gene>
<evidence type="ECO:0000256" key="1">
    <source>
        <dbReference type="ARBA" id="ARBA00023015"/>
    </source>
</evidence>
<dbReference type="Gene3D" id="1.10.357.10">
    <property type="entry name" value="Tetracycline Repressor, domain 2"/>
    <property type="match status" value="1"/>
</dbReference>
<feature type="region of interest" description="Disordered" evidence="5">
    <location>
        <begin position="1"/>
        <end position="22"/>
    </location>
</feature>
<feature type="DNA-binding region" description="H-T-H motif" evidence="4">
    <location>
        <begin position="97"/>
        <end position="116"/>
    </location>
</feature>
<evidence type="ECO:0000313" key="7">
    <source>
        <dbReference type="EMBL" id="HAE49648.1"/>
    </source>
</evidence>
<dbReference type="PANTHER" id="PTHR30055">
    <property type="entry name" value="HTH-TYPE TRANSCRIPTIONAL REGULATOR RUTR"/>
    <property type="match status" value="1"/>
</dbReference>
<dbReference type="InterPro" id="IPR001647">
    <property type="entry name" value="HTH_TetR"/>
</dbReference>
<dbReference type="PROSITE" id="PS50977">
    <property type="entry name" value="HTH_TETR_2"/>
    <property type="match status" value="1"/>
</dbReference>
<dbReference type="InterPro" id="IPR041483">
    <property type="entry name" value="TetR_C_34"/>
</dbReference>
<evidence type="ECO:0000259" key="6">
    <source>
        <dbReference type="PROSITE" id="PS50977"/>
    </source>
</evidence>
<reference evidence="7 8" key="1">
    <citation type="journal article" date="2018" name="Nat. Biotechnol.">
        <title>A standardized bacterial taxonomy based on genome phylogeny substantially revises the tree of life.</title>
        <authorList>
            <person name="Parks D.H."/>
            <person name="Chuvochina M."/>
            <person name="Waite D.W."/>
            <person name="Rinke C."/>
            <person name="Skarshewski A."/>
            <person name="Chaumeil P.A."/>
            <person name="Hugenholtz P."/>
        </authorList>
    </citation>
    <scope>NUCLEOTIDE SEQUENCE [LARGE SCALE GENOMIC DNA]</scope>
    <source>
        <strain evidence="7">UBA8739</strain>
    </source>
</reference>
<sequence length="291" mass="31043">MNLVTAGGTQQRRPSASRVRAGRHAVPALPRCDFPAILAPRWDDPCGRPATGQDGAPLTIAPGRRARSTEAKAARREAILDAARRLYEAAPTIEAVGIEEVARAAGVAKGTVYLYAPSKEALFLALYERTTLAWLDRLEARLAAKPAADPARAGYAADAARAAAAAVVGACMEVPLMARLNAALHGSLEPRLDPDALYAVKIGMIERLNGIARDLGRVLGLPAREAAEVVPGLFVCMIGCHHVAMPPPNLAGLYERPEMAPYRLDFSRLMGNSLRDMFLGRLAARPEEPAC</sequence>
<evidence type="ECO:0000256" key="3">
    <source>
        <dbReference type="ARBA" id="ARBA00023163"/>
    </source>
</evidence>
<keyword evidence="2 4" id="KW-0238">DNA-binding</keyword>
<organism evidence="7 8">
    <name type="scientific">Tistrella mobilis</name>
    <dbReference type="NCBI Taxonomy" id="171437"/>
    <lineage>
        <taxon>Bacteria</taxon>
        <taxon>Pseudomonadati</taxon>
        <taxon>Pseudomonadota</taxon>
        <taxon>Alphaproteobacteria</taxon>
        <taxon>Geminicoccales</taxon>
        <taxon>Geminicoccaceae</taxon>
        <taxon>Tistrella</taxon>
    </lineage>
</organism>
<dbReference type="AlphaFoldDB" id="A0A3B9IPM1"/>
<dbReference type="InterPro" id="IPR009057">
    <property type="entry name" value="Homeodomain-like_sf"/>
</dbReference>
<keyword evidence="3" id="KW-0804">Transcription</keyword>
<keyword evidence="1" id="KW-0805">Transcription regulation</keyword>
<dbReference type="GO" id="GO:0003700">
    <property type="term" value="F:DNA-binding transcription factor activity"/>
    <property type="evidence" value="ECO:0007669"/>
    <property type="project" value="TreeGrafter"/>
</dbReference>
<proteinExistence type="predicted"/>
<dbReference type="Pfam" id="PF17929">
    <property type="entry name" value="TetR_C_34"/>
    <property type="match status" value="1"/>
</dbReference>
<dbReference type="Proteomes" id="UP000257706">
    <property type="component" value="Unassembled WGS sequence"/>
</dbReference>
<dbReference type="InterPro" id="IPR050109">
    <property type="entry name" value="HTH-type_TetR-like_transc_reg"/>
</dbReference>
<dbReference type="EMBL" id="DMAI01000322">
    <property type="protein sequence ID" value="HAE49648.1"/>
    <property type="molecule type" value="Genomic_DNA"/>
</dbReference>
<feature type="domain" description="HTH tetR-type" evidence="6">
    <location>
        <begin position="73"/>
        <end position="134"/>
    </location>
</feature>
<evidence type="ECO:0000313" key="8">
    <source>
        <dbReference type="Proteomes" id="UP000257706"/>
    </source>
</evidence>
<comment type="caution">
    <text evidence="7">The sequence shown here is derived from an EMBL/GenBank/DDBJ whole genome shotgun (WGS) entry which is preliminary data.</text>
</comment>
<evidence type="ECO:0000256" key="5">
    <source>
        <dbReference type="SAM" id="MobiDB-lite"/>
    </source>
</evidence>
<evidence type="ECO:0000256" key="2">
    <source>
        <dbReference type="ARBA" id="ARBA00023125"/>
    </source>
</evidence>
<accession>A0A3B9IPM1</accession>
<dbReference type="Pfam" id="PF00440">
    <property type="entry name" value="TetR_N"/>
    <property type="match status" value="1"/>
</dbReference>
<name>A0A3B9IPM1_9PROT</name>
<dbReference type="GO" id="GO:0000976">
    <property type="term" value="F:transcription cis-regulatory region binding"/>
    <property type="evidence" value="ECO:0007669"/>
    <property type="project" value="TreeGrafter"/>
</dbReference>